<sequence>MAVISRQDHFHEPPQTTSSFSALCRLLPHDRTTSAFLCDISVFLVEILSHGNRS</sequence>
<dbReference type="Proteomes" id="UP001295469">
    <property type="component" value="Chromosome C03"/>
</dbReference>
<dbReference type="EMBL" id="HG994367">
    <property type="protein sequence ID" value="CAF1710809.1"/>
    <property type="molecule type" value="Genomic_DNA"/>
</dbReference>
<accession>A0A816IT86</accession>
<reference evidence="1" key="1">
    <citation type="submission" date="2021-01" db="EMBL/GenBank/DDBJ databases">
        <authorList>
            <consortium name="Genoscope - CEA"/>
            <person name="William W."/>
        </authorList>
    </citation>
    <scope>NUCLEOTIDE SEQUENCE</scope>
</reference>
<gene>
    <name evidence="1" type="ORF">DARMORV10_C03P82250.1</name>
</gene>
<proteinExistence type="predicted"/>
<evidence type="ECO:0000313" key="1">
    <source>
        <dbReference type="EMBL" id="CAF1710809.1"/>
    </source>
</evidence>
<dbReference type="AlphaFoldDB" id="A0A816IT86"/>
<organism evidence="1">
    <name type="scientific">Brassica napus</name>
    <name type="common">Rape</name>
    <dbReference type="NCBI Taxonomy" id="3708"/>
    <lineage>
        <taxon>Eukaryota</taxon>
        <taxon>Viridiplantae</taxon>
        <taxon>Streptophyta</taxon>
        <taxon>Embryophyta</taxon>
        <taxon>Tracheophyta</taxon>
        <taxon>Spermatophyta</taxon>
        <taxon>Magnoliopsida</taxon>
        <taxon>eudicotyledons</taxon>
        <taxon>Gunneridae</taxon>
        <taxon>Pentapetalae</taxon>
        <taxon>rosids</taxon>
        <taxon>malvids</taxon>
        <taxon>Brassicales</taxon>
        <taxon>Brassicaceae</taxon>
        <taxon>Brassiceae</taxon>
        <taxon>Brassica</taxon>
    </lineage>
</organism>
<name>A0A816IT86_BRANA</name>
<protein>
    <submittedName>
        <fullName evidence="1">(rape) hypothetical protein</fullName>
    </submittedName>
</protein>